<feature type="active site" description="GMP-histidine intermediate" evidence="8">
    <location>
        <position position="392"/>
    </location>
</feature>
<feature type="binding site" evidence="9">
    <location>
        <begin position="221"/>
        <end position="225"/>
    </location>
    <ligand>
        <name>GMP</name>
        <dbReference type="ChEBI" id="CHEBI:58115"/>
    </ligand>
</feature>
<dbReference type="GO" id="GO:0003972">
    <property type="term" value="F:RNA ligase (ATP) activity"/>
    <property type="evidence" value="ECO:0007669"/>
    <property type="project" value="TreeGrafter"/>
</dbReference>
<reference evidence="17" key="4">
    <citation type="submission" date="2023-07" db="EMBL/GenBank/DDBJ databases">
        <title>Identification of Pectobacterium versatile causing blackleg of potato from New York State with a whole genome sequencing approach.</title>
        <authorList>
            <person name="Ma X."/>
            <person name="Swingle B."/>
        </authorList>
    </citation>
    <scope>NUCLEOTIDE SEQUENCE [LARGE SCALE GENOMIC DNA]</scope>
    <source>
        <strain evidence="17">NY1588A</strain>
    </source>
</reference>
<evidence type="ECO:0000256" key="4">
    <source>
        <dbReference type="ARBA" id="ARBA00022800"/>
    </source>
</evidence>
<evidence type="ECO:0000256" key="10">
    <source>
        <dbReference type="PIRSR" id="PIRSR601233-3"/>
    </source>
</evidence>
<evidence type="ECO:0000313" key="12">
    <source>
        <dbReference type="EMBL" id="AFI91945.1"/>
    </source>
</evidence>
<dbReference type="Proteomes" id="UP000269665">
    <property type="component" value="Unassembled WGS sequence"/>
</dbReference>
<dbReference type="STRING" id="1905730.W5S_3882"/>
<protein>
    <recommendedName>
        <fullName evidence="11">tRNA-splicing ligase RtcB</fullName>
        <ecNumber evidence="11">6.5.1.-</ecNumber>
    </recommendedName>
</protein>
<keyword evidence="4" id="KW-0692">RNA repair</keyword>
<dbReference type="OrthoDB" id="9802323at2"/>
<dbReference type="InterPro" id="IPR036025">
    <property type="entry name" value="RtcB-like_sf"/>
</dbReference>
<evidence type="ECO:0000256" key="2">
    <source>
        <dbReference type="ARBA" id="ARBA00022723"/>
    </source>
</evidence>
<sequence length="466" mass="51193">MSTFTRLQKRLSRLGIDTDYQHSIYHLRRQHVEAQVLLPEALPLEEKAVQQLLDFASVHMPGSDAHVCAARATPDFHPGTLAPVGSIVATTENFVIPAAIGTDINCGMRLLTTGVHHADADERKPALIQALKNTLLLDQRDVPVTPNSFSALFDEGLPAWLAALPLQGLWQDVDFQRLSAELASIAGTEAIRAHSRHAPEPFFAPREILRPSSLGTVGSGNHFVELQIVDAVLDRHAAYQAGVKEGEVVIMIHTGSRDVGFYVGQRGIDKARACWPAGEKYPASGLFGLVDGHAADYMEAMGVAARYAWINRIVLTELIRSSWKQVFTRDTSKLVVDLSHNIILPEHGMNLHRKGATPAKAGEFALIPGSMGDYSYLVTGKGDPDWLWSCSHGAGRAERRQSMRNKVDTAKQADALPWQCITLKDERLREEAPAAYKPVAPVIDIQEQSGLIQPVARLRPWLTFKA</sequence>
<reference evidence="12" key="2">
    <citation type="submission" date="2012-03" db="EMBL/GenBank/DDBJ databases">
        <authorList>
            <person name="Koskinen P."/>
            <person name="Laine P."/>
            <person name="Niemi O."/>
            <person name="Nykyri J."/>
            <person name="Harjunpaa H."/>
            <person name="Auvinen P."/>
            <person name="Paulin L."/>
            <person name="Pirhonen M."/>
            <person name="Palva T."/>
            <person name="Holm L."/>
        </authorList>
    </citation>
    <scope>NUCLEOTIDE SEQUENCE</scope>
    <source>
        <strain evidence="12">SCC3193</strain>
    </source>
</reference>
<dbReference type="EC" id="6.5.1.-" evidence="11"/>
<comment type="similarity">
    <text evidence="11">Belongs to the RtcB family.</text>
</comment>
<keyword evidence="17" id="KW-1185">Reference proteome</keyword>
<dbReference type="InterPro" id="IPR001233">
    <property type="entry name" value="RtcB"/>
</dbReference>
<dbReference type="eggNOG" id="COG1690">
    <property type="taxonomic scope" value="Bacteria"/>
</dbReference>
<dbReference type="EMBL" id="PSZG01000001">
    <property type="protein sequence ID" value="RKO77721.1"/>
    <property type="molecule type" value="Genomic_DNA"/>
</dbReference>
<feature type="binding site" evidence="10">
    <location>
        <position position="222"/>
    </location>
    <ligand>
        <name>Mn(2+)</name>
        <dbReference type="ChEBI" id="CHEBI:29035"/>
        <label>1</label>
    </ligand>
</feature>
<dbReference type="Proteomes" id="UP001194579">
    <property type="component" value="Unassembled WGS sequence"/>
</dbReference>
<dbReference type="AlphaFoldDB" id="A0A0H3I7I5"/>
<dbReference type="GeneID" id="45852285"/>
<dbReference type="KEGG" id="pec:W5S_3882"/>
<feature type="binding site" evidence="10">
    <location>
        <position position="253"/>
    </location>
    <ligand>
        <name>Mn(2+)</name>
        <dbReference type="ChEBI" id="CHEBI:29035"/>
        <label>2</label>
    </ligand>
</feature>
<dbReference type="PATRIC" id="fig|1166016.3.peg.3946"/>
<dbReference type="EMBL" id="CP003415">
    <property type="protein sequence ID" value="AFI91945.1"/>
    <property type="molecule type" value="Genomic_DNA"/>
</dbReference>
<dbReference type="EMBL" id="WABS01000012">
    <property type="protein sequence ID" value="MBI0554380.1"/>
    <property type="molecule type" value="Genomic_DNA"/>
</dbReference>
<dbReference type="Pfam" id="PF01139">
    <property type="entry name" value="RtcB"/>
    <property type="match status" value="1"/>
</dbReference>
<gene>
    <name evidence="11" type="primary">rtcB</name>
    <name evidence="12" type="ordered locus">W5S_3882</name>
    <name evidence="14" type="ORF">C5E00_13425</name>
    <name evidence="13" type="ORF">F6Q06_07720</name>
</gene>
<evidence type="ECO:0000256" key="9">
    <source>
        <dbReference type="PIRSR" id="PIRSR601233-2"/>
    </source>
</evidence>
<evidence type="ECO:0000256" key="6">
    <source>
        <dbReference type="ARBA" id="ARBA00023211"/>
    </source>
</evidence>
<dbReference type="PANTHER" id="PTHR11118:SF1">
    <property type="entry name" value="RNA-SPLICING LIGASE RTCB HOMOLOG"/>
    <property type="match status" value="1"/>
</dbReference>
<evidence type="ECO:0000256" key="11">
    <source>
        <dbReference type="RuleBase" id="RU371113"/>
    </source>
</evidence>
<feature type="binding site" evidence="10">
    <location>
        <position position="103"/>
    </location>
    <ligand>
        <name>Mn(2+)</name>
        <dbReference type="ChEBI" id="CHEBI:29035"/>
        <label>1</label>
    </ligand>
</feature>
<feature type="binding site" evidence="9">
    <location>
        <begin position="340"/>
        <end position="341"/>
    </location>
    <ligand>
        <name>GMP</name>
        <dbReference type="ChEBI" id="CHEBI:58115"/>
    </ligand>
</feature>
<evidence type="ECO:0000313" key="14">
    <source>
        <dbReference type="EMBL" id="RKO77721.1"/>
    </source>
</evidence>
<keyword evidence="2 10" id="KW-0479">Metal-binding</keyword>
<comment type="catalytic activity">
    <reaction evidence="7">
        <text>a 3'-end 3'-phospho-ribonucleotide-RNA + a 5'-end dephospho-ribonucleoside-RNA + GTP = a ribonucleotidyl-ribonucleotide-RNA + GMP + diphosphate</text>
        <dbReference type="Rhea" id="RHEA:68076"/>
        <dbReference type="Rhea" id="RHEA-COMP:10463"/>
        <dbReference type="Rhea" id="RHEA-COMP:13936"/>
        <dbReference type="Rhea" id="RHEA-COMP:17355"/>
        <dbReference type="ChEBI" id="CHEBI:33019"/>
        <dbReference type="ChEBI" id="CHEBI:37565"/>
        <dbReference type="ChEBI" id="CHEBI:58115"/>
        <dbReference type="ChEBI" id="CHEBI:83062"/>
        <dbReference type="ChEBI" id="CHEBI:138284"/>
        <dbReference type="ChEBI" id="CHEBI:173118"/>
        <dbReference type="EC" id="6.5.1.8"/>
    </reaction>
</comment>
<keyword evidence="1 11" id="KW-0436">Ligase</keyword>
<reference evidence="12 15" key="1">
    <citation type="journal article" date="2012" name="J. Bacteriol.">
        <title>Genome sequence of Pectobacterium sp. strain SCC3193.</title>
        <authorList>
            <person name="Koskinen J.P."/>
            <person name="Laine P."/>
            <person name="Niemi O."/>
            <person name="Nykyri J."/>
            <person name="Harjunpaa H."/>
            <person name="Auvinen P."/>
            <person name="Paulin L."/>
            <person name="Pirhonen M."/>
            <person name="Palva T."/>
            <person name="Holm L."/>
        </authorList>
    </citation>
    <scope>NUCLEOTIDE SEQUENCE [LARGE SCALE GENOMIC DNA]</scope>
    <source>
        <strain evidence="12 15">SCC3193</strain>
    </source>
</reference>
<comment type="cofactor">
    <cofactor evidence="10 11">
        <name>Mn(2+)</name>
        <dbReference type="ChEBI" id="CHEBI:29035"/>
    </cofactor>
    <text evidence="10 11">Binds 2 manganese ions per subunit.</text>
</comment>
<dbReference type="PANTHER" id="PTHR11118">
    <property type="entry name" value="RNA-SPLICING LIGASE RTCB HOMOLOG"/>
    <property type="match status" value="1"/>
</dbReference>
<dbReference type="Gene3D" id="3.90.1860.10">
    <property type="entry name" value="tRNA-splicing ligase RtcB"/>
    <property type="match status" value="1"/>
</dbReference>
<dbReference type="HOGENOM" id="CLU_022279_4_0_6"/>
<keyword evidence="6 10" id="KW-0464">Manganese</keyword>
<name>A0A0H3I7I5_PECPM</name>
<evidence type="ECO:0000256" key="7">
    <source>
        <dbReference type="ARBA" id="ARBA00047746"/>
    </source>
</evidence>
<feature type="binding site" evidence="9">
    <location>
        <begin position="392"/>
        <end position="395"/>
    </location>
    <ligand>
        <name>GMP</name>
        <dbReference type="ChEBI" id="CHEBI:58115"/>
    </ligand>
</feature>
<dbReference type="GO" id="GO:0006396">
    <property type="term" value="P:RNA processing"/>
    <property type="evidence" value="ECO:0007669"/>
    <property type="project" value="InterPro"/>
</dbReference>
<evidence type="ECO:0000256" key="1">
    <source>
        <dbReference type="ARBA" id="ARBA00022598"/>
    </source>
</evidence>
<dbReference type="GO" id="GO:0170057">
    <property type="term" value="F:RNA ligase (GTP) activity"/>
    <property type="evidence" value="ECO:0007669"/>
    <property type="project" value="UniProtKB-EC"/>
</dbReference>
<evidence type="ECO:0000256" key="8">
    <source>
        <dbReference type="PIRSR" id="PIRSR601233-1"/>
    </source>
</evidence>
<evidence type="ECO:0000313" key="13">
    <source>
        <dbReference type="EMBL" id="MBI0554380.1"/>
    </source>
</evidence>
<dbReference type="Proteomes" id="UP000008044">
    <property type="component" value="Chromosome"/>
</dbReference>
<dbReference type="RefSeq" id="WP_014701391.1">
    <property type="nucleotide sequence ID" value="NC_017845.1"/>
</dbReference>
<comment type="subunit">
    <text evidence="11">Monomer.</text>
</comment>
<dbReference type="GO" id="GO:0046872">
    <property type="term" value="F:metal ion binding"/>
    <property type="evidence" value="ECO:0007669"/>
    <property type="project" value="UniProtKB-UniRule"/>
</dbReference>
<evidence type="ECO:0000313" key="17">
    <source>
        <dbReference type="Proteomes" id="UP001194579"/>
    </source>
</evidence>
<keyword evidence="5 9" id="KW-0342">GTP-binding</keyword>
<evidence type="ECO:0000256" key="3">
    <source>
        <dbReference type="ARBA" id="ARBA00022741"/>
    </source>
</evidence>
<evidence type="ECO:0000313" key="15">
    <source>
        <dbReference type="Proteomes" id="UP000008044"/>
    </source>
</evidence>
<feature type="binding site" evidence="10">
    <location>
        <position position="340"/>
    </location>
    <ligand>
        <name>Mn(2+)</name>
        <dbReference type="ChEBI" id="CHEBI:29035"/>
        <label>2</label>
    </ligand>
</feature>
<dbReference type="KEGG" id="ppar:A8F97_22790"/>
<keyword evidence="3 9" id="KW-0547">Nucleotide-binding</keyword>
<evidence type="ECO:0000313" key="16">
    <source>
        <dbReference type="Proteomes" id="UP000269665"/>
    </source>
</evidence>
<organism evidence="12 15">
    <name type="scientific">Pectobacterium parmentieri</name>
    <dbReference type="NCBI Taxonomy" id="1905730"/>
    <lineage>
        <taxon>Bacteria</taxon>
        <taxon>Pseudomonadati</taxon>
        <taxon>Pseudomonadota</taxon>
        <taxon>Gammaproteobacteria</taxon>
        <taxon>Enterobacterales</taxon>
        <taxon>Pectobacteriaceae</taxon>
        <taxon>Pectobacterium</taxon>
    </lineage>
</organism>
<feature type="binding site" evidence="9">
    <location>
        <begin position="368"/>
        <end position="371"/>
    </location>
    <ligand>
        <name>GMP</name>
        <dbReference type="ChEBI" id="CHEBI:58115"/>
    </ligand>
</feature>
<evidence type="ECO:0000256" key="5">
    <source>
        <dbReference type="ARBA" id="ARBA00023134"/>
    </source>
</evidence>
<dbReference type="GO" id="GO:0005525">
    <property type="term" value="F:GTP binding"/>
    <property type="evidence" value="ECO:0007669"/>
    <property type="project" value="UniProtKB-KW"/>
</dbReference>
<proteinExistence type="inferred from homology"/>
<accession>A0A0H3I7I5</accession>
<reference evidence="14 16" key="3">
    <citation type="journal article" date="2018" name="BMC Genomics">
        <title>High genomic variability in the plant pathogenic bacterium Pectobacterium parmentieri deciphered from de novo assembled complete genomes.</title>
        <authorList>
            <person name="Zoledowska S."/>
            <person name="Motyka-Pomagruk A."/>
            <person name="Sledz W."/>
            <person name="Mengoni A."/>
            <person name="Lojkowska E."/>
        </authorList>
    </citation>
    <scope>NUCLEOTIDE SEQUENCE [LARGE SCALE GENOMIC DNA]</scope>
    <source>
        <strain evidence="14 16">IFB5626</strain>
    </source>
</reference>
<feature type="binding site" evidence="9">
    <location>
        <position position="375"/>
    </location>
    <ligand>
        <name>GMP</name>
        <dbReference type="ChEBI" id="CHEBI:58115"/>
    </ligand>
</feature>
<dbReference type="SUPFAM" id="SSF103365">
    <property type="entry name" value="Hypothetical protein PH1602"/>
    <property type="match status" value="1"/>
</dbReference>
<dbReference type="GO" id="GO:0042245">
    <property type="term" value="P:RNA repair"/>
    <property type="evidence" value="ECO:0007669"/>
    <property type="project" value="UniProtKB-KW"/>
</dbReference>
<reference evidence="13" key="5">
    <citation type="submission" date="2024-05" db="EMBL/GenBank/DDBJ databases">
        <title>Identification of Pectobacterium versatile causing blackleg of potato from New York State with a whole genome sequencing approach.</title>
        <authorList>
            <person name="Ma X."/>
            <person name="Swingle B."/>
        </authorList>
    </citation>
    <scope>NUCLEOTIDE SEQUENCE</scope>
    <source>
        <strain evidence="13">NY1588A</strain>
    </source>
</reference>